<keyword evidence="7" id="KW-1185">Reference proteome</keyword>
<dbReference type="SMART" id="SM00382">
    <property type="entry name" value="AAA"/>
    <property type="match status" value="1"/>
</dbReference>
<dbReference type="Pfam" id="PF00005">
    <property type="entry name" value="ABC_tran"/>
    <property type="match status" value="1"/>
</dbReference>
<dbReference type="GO" id="GO:0022857">
    <property type="term" value="F:transmembrane transporter activity"/>
    <property type="evidence" value="ECO:0007669"/>
    <property type="project" value="InterPro"/>
</dbReference>
<dbReference type="PANTHER" id="PTHR42781">
    <property type="entry name" value="SPERMIDINE/PUTRESCINE IMPORT ATP-BINDING PROTEIN POTA"/>
    <property type="match status" value="1"/>
</dbReference>
<keyword evidence="3" id="KW-0547">Nucleotide-binding</keyword>
<dbReference type="GO" id="GO:0005524">
    <property type="term" value="F:ATP binding"/>
    <property type="evidence" value="ECO:0007669"/>
    <property type="project" value="UniProtKB-KW"/>
</dbReference>
<dbReference type="InterPro" id="IPR017871">
    <property type="entry name" value="ABC_transporter-like_CS"/>
</dbReference>
<evidence type="ECO:0000256" key="2">
    <source>
        <dbReference type="ARBA" id="ARBA00022475"/>
    </source>
</evidence>
<evidence type="ECO:0000256" key="1">
    <source>
        <dbReference type="ARBA" id="ARBA00022448"/>
    </source>
</evidence>
<dbReference type="GO" id="GO:0016887">
    <property type="term" value="F:ATP hydrolysis activity"/>
    <property type="evidence" value="ECO:0007669"/>
    <property type="project" value="InterPro"/>
</dbReference>
<keyword evidence="1" id="KW-0813">Transport</keyword>
<proteinExistence type="predicted"/>
<dbReference type="Gene3D" id="2.40.50.100">
    <property type="match status" value="1"/>
</dbReference>
<dbReference type="Proteomes" id="UP000199317">
    <property type="component" value="Unassembled WGS sequence"/>
</dbReference>
<evidence type="ECO:0000256" key="3">
    <source>
        <dbReference type="ARBA" id="ARBA00022741"/>
    </source>
</evidence>
<name>A0A1H0S034_9BURK</name>
<dbReference type="FunFam" id="3.40.50.300:FF:000425">
    <property type="entry name" value="Probable ABC transporter, ATP-binding subunit"/>
    <property type="match status" value="1"/>
</dbReference>
<dbReference type="InterPro" id="IPR003593">
    <property type="entry name" value="AAA+_ATPase"/>
</dbReference>
<organism evidence="6 7">
    <name type="scientific">Paracidovorax cattleyae</name>
    <dbReference type="NCBI Taxonomy" id="80868"/>
    <lineage>
        <taxon>Bacteria</taxon>
        <taxon>Pseudomonadati</taxon>
        <taxon>Pseudomonadota</taxon>
        <taxon>Betaproteobacteria</taxon>
        <taxon>Burkholderiales</taxon>
        <taxon>Comamonadaceae</taxon>
        <taxon>Paracidovorax</taxon>
    </lineage>
</organism>
<evidence type="ECO:0000256" key="4">
    <source>
        <dbReference type="ARBA" id="ARBA00022840"/>
    </source>
</evidence>
<gene>
    <name evidence="6" type="ORF">SAMN04489708_11149</name>
</gene>
<keyword evidence="2" id="KW-1003">Cell membrane</keyword>
<dbReference type="AlphaFoldDB" id="A0A1H0S034"/>
<dbReference type="InterPro" id="IPR003439">
    <property type="entry name" value="ABC_transporter-like_ATP-bd"/>
</dbReference>
<protein>
    <submittedName>
        <fullName evidence="6">Putative spermidine/putrescine transport system ATP-binding protein</fullName>
    </submittedName>
</protein>
<evidence type="ECO:0000313" key="6">
    <source>
        <dbReference type="EMBL" id="SDP35202.1"/>
    </source>
</evidence>
<dbReference type="PROSITE" id="PS50893">
    <property type="entry name" value="ABC_TRANSPORTER_2"/>
    <property type="match status" value="1"/>
</dbReference>
<dbReference type="Pfam" id="PF08402">
    <property type="entry name" value="TOBE_2"/>
    <property type="match status" value="1"/>
</dbReference>
<reference evidence="7" key="1">
    <citation type="submission" date="2016-10" db="EMBL/GenBank/DDBJ databases">
        <authorList>
            <person name="Varghese N."/>
            <person name="Submissions S."/>
        </authorList>
    </citation>
    <scope>NUCLEOTIDE SEQUENCE [LARGE SCALE GENOMIC DNA]</scope>
    <source>
        <strain evidence="7">DSM 17101</strain>
    </source>
</reference>
<dbReference type="PANTHER" id="PTHR42781:SF4">
    <property type="entry name" value="SPERMIDINE_PUTRESCINE IMPORT ATP-BINDING PROTEIN POTA"/>
    <property type="match status" value="1"/>
</dbReference>
<feature type="domain" description="ABC transporter" evidence="5">
    <location>
        <begin position="89"/>
        <end position="320"/>
    </location>
</feature>
<dbReference type="InterPro" id="IPR013611">
    <property type="entry name" value="Transp-assoc_OB_typ2"/>
</dbReference>
<dbReference type="InterPro" id="IPR050093">
    <property type="entry name" value="ABC_SmlMolc_Importer"/>
</dbReference>
<dbReference type="Gene3D" id="3.40.50.300">
    <property type="entry name" value="P-loop containing nucleotide triphosphate hydrolases"/>
    <property type="match status" value="1"/>
</dbReference>
<evidence type="ECO:0000259" key="5">
    <source>
        <dbReference type="PROSITE" id="PS50893"/>
    </source>
</evidence>
<dbReference type="PROSITE" id="PS00211">
    <property type="entry name" value="ABC_TRANSPORTER_1"/>
    <property type="match status" value="1"/>
</dbReference>
<dbReference type="InterPro" id="IPR027417">
    <property type="entry name" value="P-loop_NTPase"/>
</dbReference>
<keyword evidence="4 6" id="KW-0067">ATP-binding</keyword>
<dbReference type="GO" id="GO:0015697">
    <property type="term" value="P:quaternary ammonium group transport"/>
    <property type="evidence" value="ECO:0007669"/>
    <property type="project" value="UniProtKB-ARBA"/>
</dbReference>
<accession>A0A1H0S034</accession>
<dbReference type="GO" id="GO:0043190">
    <property type="term" value="C:ATP-binding cassette (ABC) transporter complex"/>
    <property type="evidence" value="ECO:0007669"/>
    <property type="project" value="InterPro"/>
</dbReference>
<evidence type="ECO:0000313" key="7">
    <source>
        <dbReference type="Proteomes" id="UP000199317"/>
    </source>
</evidence>
<sequence length="435" mass="46494">MIVPRPCPPGSRSEAACHPAKRRGASAWRRFRLFLPIPGASPATLVRGMQLGGVNCIQNGAQTVCGAGMRIAYCQRMDASTLAPAPAAIEIVALTKRYASGQPAVDGIDLRIASGSYCCLLGPSGCGKSTTLRMIAGHESVTSGDVLLDNRNITDLPAAARGTAMMFQSFALFPHLTALDNVAFSLKMKGMGRADRHRRAQDLLERVAMGHLAQRKPGELSGGQQQRVALARALITEPRVLLLDEPLSALDPFLRVQMRAELRRWQKELGLTFIHVTHSQEEAMALADTMVVMNHGRIEQAGSPHDIYNRPASEFVARFMGGHNVLSTPAGFVGVRTDRIRVDPPGTPLPEGGMHLAARVTDVEYQGTHVLIGLRDEVPPALPGAAAQAGPATATAAYSAMVPEQAFAARPWQVGDAALLHWTADIAHPLGPAPH</sequence>
<dbReference type="SUPFAM" id="SSF52540">
    <property type="entry name" value="P-loop containing nucleoside triphosphate hydrolases"/>
    <property type="match status" value="1"/>
</dbReference>
<dbReference type="EMBL" id="FNJL01000011">
    <property type="protein sequence ID" value="SDP35202.1"/>
    <property type="molecule type" value="Genomic_DNA"/>
</dbReference>
<keyword evidence="2" id="KW-0472">Membrane</keyword>